<dbReference type="InterPro" id="IPR036269">
    <property type="entry name" value="Rho_N_sf"/>
</dbReference>
<feature type="domain" description="YqbF C-terminal" evidence="3">
    <location>
        <begin position="60"/>
        <end position="97"/>
    </location>
</feature>
<feature type="region of interest" description="Disordered" evidence="1">
    <location>
        <begin position="47"/>
        <end position="67"/>
    </location>
</feature>
<comment type="caution">
    <text evidence="4">The sequence shown here is derived from an EMBL/GenBank/DDBJ whole genome shotgun (WGS) entry which is preliminary data.</text>
</comment>
<organism evidence="4 5">
    <name type="scientific">Bacillus subtilis</name>
    <dbReference type="NCBI Taxonomy" id="1423"/>
    <lineage>
        <taxon>Bacteria</taxon>
        <taxon>Bacillati</taxon>
        <taxon>Bacillota</taxon>
        <taxon>Bacilli</taxon>
        <taxon>Bacillales</taxon>
        <taxon>Bacillaceae</taxon>
        <taxon>Bacillus</taxon>
    </lineage>
</organism>
<feature type="domain" description="Uncharacterised protein YqbF N-terminal" evidence="2">
    <location>
        <begin position="7"/>
        <end position="45"/>
    </location>
</feature>
<evidence type="ECO:0000256" key="1">
    <source>
        <dbReference type="SAM" id="MobiDB-lite"/>
    </source>
</evidence>
<dbReference type="AlphaFoldDB" id="A0A8I1WJ37"/>
<dbReference type="GeneID" id="11238027"/>
<dbReference type="Gene3D" id="1.10.720.10">
    <property type="match status" value="1"/>
</dbReference>
<protein>
    <submittedName>
        <fullName evidence="4">Uncharacterized protein</fullName>
    </submittedName>
</protein>
<dbReference type="Pfam" id="PF21488">
    <property type="entry name" value="YqbF_HeH"/>
    <property type="match status" value="1"/>
</dbReference>
<sequence length="105" mass="12149">MYKAKLIKGKNYHVMDKVFKIGEEQPVSRKLYLYLKQNEAFEVNEVQDKKNGGEEPTHYTEDQLKGMHKPDHETIISNLGGNPSHFKNADERIAFILNQQENSGE</sequence>
<dbReference type="Proteomes" id="UP000665181">
    <property type="component" value="Unassembled WGS sequence"/>
</dbReference>
<dbReference type="SUPFAM" id="SSF68912">
    <property type="entry name" value="Rho N-terminal domain-like"/>
    <property type="match status" value="1"/>
</dbReference>
<dbReference type="SUPFAM" id="SSF160059">
    <property type="entry name" value="PriA/YqbF domain"/>
    <property type="match status" value="1"/>
</dbReference>
<evidence type="ECO:0000259" key="2">
    <source>
        <dbReference type="Pfam" id="PF14553"/>
    </source>
</evidence>
<evidence type="ECO:0000313" key="5">
    <source>
        <dbReference type="Proteomes" id="UP000665181"/>
    </source>
</evidence>
<evidence type="ECO:0000259" key="3">
    <source>
        <dbReference type="Pfam" id="PF21488"/>
    </source>
</evidence>
<dbReference type="RefSeq" id="WP_010330132.1">
    <property type="nucleotide sequence ID" value="NZ_CP023257.1"/>
</dbReference>
<accession>A0A8I1WJ37</accession>
<dbReference type="InterPro" id="IPR036840">
    <property type="entry name" value="YqbF_dom_sf"/>
</dbReference>
<proteinExistence type="predicted"/>
<evidence type="ECO:0000313" key="4">
    <source>
        <dbReference type="EMBL" id="MBO3796728.1"/>
    </source>
</evidence>
<dbReference type="EMBL" id="JAGFPW010000032">
    <property type="protein sequence ID" value="MBO3796728.1"/>
    <property type="molecule type" value="Genomic_DNA"/>
</dbReference>
<gene>
    <name evidence="4" type="ORF">J5227_21055</name>
</gene>
<dbReference type="Gene3D" id="3.40.5.20">
    <property type="entry name" value="YqbF domain"/>
    <property type="match status" value="1"/>
</dbReference>
<reference evidence="4" key="1">
    <citation type="submission" date="2021-03" db="EMBL/GenBank/DDBJ databases">
        <title>Isolation of Bacillus subtilis from fermented food sample.</title>
        <authorList>
            <person name="Lakshmanan V."/>
            <person name="Athira K."/>
            <person name="Rajagopal K."/>
        </authorList>
    </citation>
    <scope>NUCLEOTIDE SEQUENCE</scope>
    <source>
        <strain evidence="4">S1</strain>
    </source>
</reference>
<name>A0A8I1WJ37_BACIU</name>
<dbReference type="InterPro" id="IPR048424">
    <property type="entry name" value="YqbF_HeH"/>
</dbReference>
<dbReference type="Pfam" id="PF14553">
    <property type="entry name" value="YqbF"/>
    <property type="match status" value="1"/>
</dbReference>
<dbReference type="InterPro" id="IPR027926">
    <property type="entry name" value="YqbF_N"/>
</dbReference>